<dbReference type="GO" id="GO:0033178">
    <property type="term" value="C:proton-transporting two-sector ATPase complex, catalytic domain"/>
    <property type="evidence" value="ECO:0007669"/>
    <property type="project" value="InterPro"/>
</dbReference>
<keyword evidence="2" id="KW-0813">Transport</keyword>
<evidence type="ECO:0000313" key="4">
    <source>
        <dbReference type="EMBL" id="TEB25060.1"/>
    </source>
</evidence>
<gene>
    <name evidence="4" type="ORF">FA13DRAFT_1756703</name>
</gene>
<dbReference type="SUPFAM" id="SSF160527">
    <property type="entry name" value="V-type ATPase subunit E-like"/>
    <property type="match status" value="1"/>
</dbReference>
<dbReference type="GO" id="GO:0046961">
    <property type="term" value="F:proton-transporting ATPase activity, rotational mechanism"/>
    <property type="evidence" value="ECO:0007669"/>
    <property type="project" value="InterPro"/>
</dbReference>
<dbReference type="OrthoDB" id="10263003at2759"/>
<accession>A0A4Y7ST67</accession>
<dbReference type="EMBL" id="QPFP01000060">
    <property type="protein sequence ID" value="TEB25060.1"/>
    <property type="molecule type" value="Genomic_DNA"/>
</dbReference>
<evidence type="ECO:0000256" key="1">
    <source>
        <dbReference type="ARBA" id="ARBA00005901"/>
    </source>
</evidence>
<reference evidence="4 5" key="1">
    <citation type="journal article" date="2019" name="Nat. Ecol. Evol.">
        <title>Megaphylogeny resolves global patterns of mushroom evolution.</title>
        <authorList>
            <person name="Varga T."/>
            <person name="Krizsan K."/>
            <person name="Foldi C."/>
            <person name="Dima B."/>
            <person name="Sanchez-Garcia M."/>
            <person name="Sanchez-Ramirez S."/>
            <person name="Szollosi G.J."/>
            <person name="Szarkandi J.G."/>
            <person name="Papp V."/>
            <person name="Albert L."/>
            <person name="Andreopoulos W."/>
            <person name="Angelini C."/>
            <person name="Antonin V."/>
            <person name="Barry K.W."/>
            <person name="Bougher N.L."/>
            <person name="Buchanan P."/>
            <person name="Buyck B."/>
            <person name="Bense V."/>
            <person name="Catcheside P."/>
            <person name="Chovatia M."/>
            <person name="Cooper J."/>
            <person name="Damon W."/>
            <person name="Desjardin D."/>
            <person name="Finy P."/>
            <person name="Geml J."/>
            <person name="Haridas S."/>
            <person name="Hughes K."/>
            <person name="Justo A."/>
            <person name="Karasinski D."/>
            <person name="Kautmanova I."/>
            <person name="Kiss B."/>
            <person name="Kocsube S."/>
            <person name="Kotiranta H."/>
            <person name="LaButti K.M."/>
            <person name="Lechner B.E."/>
            <person name="Liimatainen K."/>
            <person name="Lipzen A."/>
            <person name="Lukacs Z."/>
            <person name="Mihaltcheva S."/>
            <person name="Morgado L.N."/>
            <person name="Niskanen T."/>
            <person name="Noordeloos M.E."/>
            <person name="Ohm R.A."/>
            <person name="Ortiz-Santana B."/>
            <person name="Ovrebo C."/>
            <person name="Racz N."/>
            <person name="Riley R."/>
            <person name="Savchenko A."/>
            <person name="Shiryaev A."/>
            <person name="Soop K."/>
            <person name="Spirin V."/>
            <person name="Szebenyi C."/>
            <person name="Tomsovsky M."/>
            <person name="Tulloss R.E."/>
            <person name="Uehling J."/>
            <person name="Grigoriev I.V."/>
            <person name="Vagvolgyi C."/>
            <person name="Papp T."/>
            <person name="Martin F.M."/>
            <person name="Miettinen O."/>
            <person name="Hibbett D.S."/>
            <person name="Nagy L.G."/>
        </authorList>
    </citation>
    <scope>NUCLEOTIDE SEQUENCE [LARGE SCALE GENOMIC DNA]</scope>
    <source>
        <strain evidence="4 5">FP101781</strain>
    </source>
</reference>
<evidence type="ECO:0000313" key="5">
    <source>
        <dbReference type="Proteomes" id="UP000298030"/>
    </source>
</evidence>
<dbReference type="HAMAP" id="MF_00311">
    <property type="entry name" value="ATP_synth_E_arch"/>
    <property type="match status" value="1"/>
</dbReference>
<dbReference type="Proteomes" id="UP000298030">
    <property type="component" value="Unassembled WGS sequence"/>
</dbReference>
<dbReference type="PANTHER" id="PTHR45715">
    <property type="entry name" value="ATPASE H+-TRANSPORTING V1 SUBUNIT E1A-RELATED"/>
    <property type="match status" value="1"/>
</dbReference>
<organism evidence="4 5">
    <name type="scientific">Coprinellus micaceus</name>
    <name type="common">Glistening ink-cap mushroom</name>
    <name type="synonym">Coprinus micaceus</name>
    <dbReference type="NCBI Taxonomy" id="71717"/>
    <lineage>
        <taxon>Eukaryota</taxon>
        <taxon>Fungi</taxon>
        <taxon>Dikarya</taxon>
        <taxon>Basidiomycota</taxon>
        <taxon>Agaricomycotina</taxon>
        <taxon>Agaricomycetes</taxon>
        <taxon>Agaricomycetidae</taxon>
        <taxon>Agaricales</taxon>
        <taxon>Agaricineae</taxon>
        <taxon>Psathyrellaceae</taxon>
        <taxon>Coprinellus</taxon>
    </lineage>
</organism>
<dbReference type="InterPro" id="IPR038495">
    <property type="entry name" value="ATPase_E_C"/>
</dbReference>
<name>A0A4Y7ST67_COPMI</name>
<dbReference type="STRING" id="71717.A0A4Y7ST67"/>
<dbReference type="InterPro" id="IPR002842">
    <property type="entry name" value="ATPase_V1_Esu"/>
</dbReference>
<dbReference type="Pfam" id="PF01991">
    <property type="entry name" value="vATP-synt_E"/>
    <property type="match status" value="1"/>
</dbReference>
<sequence length="227" mass="25669">MASRGLSEEEALTEMNKMVAFIKQEAQEKAREIKVKADEEFAIEKARLVKSEQQAIDAQYDKKRKGAEVAQKIAQSNLTNKARLRLLNRREEHLQDLFGTARNAISTLSQDKARYTKFLEDVILQGFLQILEPSARVIARPADVEVAKAAGEAAKEKYKEISGRVIEFEVVGQLSDDLAGGVKLISGTNRISVDNSLDERLRLLEDRMLPEIRKDSFGINENRKFYT</sequence>
<proteinExistence type="inferred from homology"/>
<protein>
    <submittedName>
        <fullName evidence="4">Vacuolar H+ ATPase E1</fullName>
    </submittedName>
</protein>
<comment type="similarity">
    <text evidence="1">Belongs to the V-ATPase E subunit family.</text>
</comment>
<dbReference type="AlphaFoldDB" id="A0A4Y7ST67"/>
<dbReference type="Gene3D" id="6.10.250.1620">
    <property type="match status" value="1"/>
</dbReference>
<keyword evidence="5" id="KW-1185">Reference proteome</keyword>
<evidence type="ECO:0000256" key="2">
    <source>
        <dbReference type="ARBA" id="ARBA00022448"/>
    </source>
</evidence>
<keyword evidence="3" id="KW-0406">Ion transport</keyword>
<comment type="caution">
    <text evidence="4">The sequence shown here is derived from an EMBL/GenBank/DDBJ whole genome shotgun (WGS) entry which is preliminary data.</text>
</comment>
<evidence type="ECO:0000256" key="3">
    <source>
        <dbReference type="ARBA" id="ARBA00023065"/>
    </source>
</evidence>
<dbReference type="Gene3D" id="3.30.2320.30">
    <property type="entry name" value="ATP synthase, E subunit, C-terminal"/>
    <property type="match status" value="1"/>
</dbReference>